<dbReference type="GeneID" id="123445533"/>
<feature type="binding site" evidence="6">
    <location>
        <position position="386"/>
    </location>
    <ligand>
        <name>Fe cation</name>
        <dbReference type="ChEBI" id="CHEBI:24875"/>
        <note>catalytic</note>
    </ligand>
</feature>
<dbReference type="PANTHER" id="PTHR10543">
    <property type="entry name" value="BETA-CAROTENE DIOXYGENASE"/>
    <property type="match status" value="1"/>
</dbReference>
<proteinExistence type="inferred from homology"/>
<dbReference type="GO" id="GO:0009570">
    <property type="term" value="C:chloroplast stroma"/>
    <property type="evidence" value="ECO:0000318"/>
    <property type="project" value="GO_Central"/>
</dbReference>
<evidence type="ECO:0000256" key="1">
    <source>
        <dbReference type="ARBA" id="ARBA00006787"/>
    </source>
</evidence>
<evidence type="ECO:0000256" key="5">
    <source>
        <dbReference type="ARBA" id="ARBA00023004"/>
    </source>
</evidence>
<feature type="binding site" evidence="6">
    <location>
        <position position="273"/>
    </location>
    <ligand>
        <name>Fe cation</name>
        <dbReference type="ChEBI" id="CHEBI:24875"/>
        <note>catalytic</note>
    </ligand>
</feature>
<gene>
    <name evidence="7" type="primary">LOC123445533</name>
</gene>
<dbReference type="AlphaFoldDB" id="A0A8I6XDN1"/>
<accession>A0A8I6XDN1</accession>
<dbReference type="EnsemblPlants" id="HORVU.MOREX.r3.3HG0320900.1">
    <property type="protein sequence ID" value="HORVU.MOREX.r3.3HG0320900.1"/>
    <property type="gene ID" value="HORVU.MOREX.r3.3HG0320900"/>
</dbReference>
<reference evidence="8" key="1">
    <citation type="journal article" date="2012" name="Nature">
        <title>A physical, genetic and functional sequence assembly of the barley genome.</title>
        <authorList>
            <consortium name="The International Barley Genome Sequencing Consortium"/>
            <person name="Mayer K.F."/>
            <person name="Waugh R."/>
            <person name="Brown J.W."/>
            <person name="Schulman A."/>
            <person name="Langridge P."/>
            <person name="Platzer M."/>
            <person name="Fincher G.B."/>
            <person name="Muehlbauer G.J."/>
            <person name="Sato K."/>
            <person name="Close T.J."/>
            <person name="Wise R.P."/>
            <person name="Stein N."/>
        </authorList>
    </citation>
    <scope>NUCLEOTIDE SEQUENCE [LARGE SCALE GENOMIC DNA]</scope>
    <source>
        <strain evidence="8">cv. Morex</strain>
    </source>
</reference>
<dbReference type="GO" id="GO:0046872">
    <property type="term" value="F:metal ion binding"/>
    <property type="evidence" value="ECO:0007669"/>
    <property type="project" value="UniProtKB-KW"/>
</dbReference>
<dbReference type="GO" id="GO:0010436">
    <property type="term" value="F:carotenoid dioxygenase activity"/>
    <property type="evidence" value="ECO:0000318"/>
    <property type="project" value="GO_Central"/>
</dbReference>
<comment type="similarity">
    <text evidence="1">Belongs to the carotenoid oxygenase family.</text>
</comment>
<dbReference type="Pfam" id="PF03055">
    <property type="entry name" value="RPE65"/>
    <property type="match status" value="1"/>
</dbReference>
<keyword evidence="5 6" id="KW-0408">Iron</keyword>
<name>A0A8I6XDN1_HORVV</name>
<dbReference type="Gramene" id="HORVU.MOREX.r3.3HG0320900.1">
    <property type="protein sequence ID" value="HORVU.MOREX.r3.3HG0320900.1"/>
    <property type="gene ID" value="HORVU.MOREX.r3.3HG0320900"/>
</dbReference>
<keyword evidence="3" id="KW-0809">Transit peptide</keyword>
<dbReference type="KEGG" id="hvg:123445533"/>
<keyword evidence="2 6" id="KW-0479">Metal-binding</keyword>
<evidence type="ECO:0000256" key="4">
    <source>
        <dbReference type="ARBA" id="ARBA00022964"/>
    </source>
</evidence>
<evidence type="ECO:0000256" key="6">
    <source>
        <dbReference type="PIRSR" id="PIRSR604294-1"/>
    </source>
</evidence>
<evidence type="ECO:0000313" key="7">
    <source>
        <dbReference type="EnsemblPlants" id="HORVU.MOREX.r3.3HG0320900.1"/>
    </source>
</evidence>
<keyword evidence="4" id="KW-0223">Dioxygenase</keyword>
<dbReference type="InterPro" id="IPR004294">
    <property type="entry name" value="Carotenoid_Oase"/>
</dbReference>
<reference evidence="7" key="3">
    <citation type="submission" date="2022-01" db="UniProtKB">
        <authorList>
            <consortium name="EnsemblPlants"/>
        </authorList>
    </citation>
    <scope>IDENTIFICATION</scope>
    <source>
        <strain evidence="7">subsp. vulgare</strain>
    </source>
</reference>
<reference evidence="7" key="2">
    <citation type="submission" date="2020-10" db="EMBL/GenBank/DDBJ databases">
        <authorList>
            <person name="Scholz U."/>
            <person name="Mascher M."/>
            <person name="Fiebig A."/>
        </authorList>
    </citation>
    <scope>NUCLEOTIDE SEQUENCE [LARGE SCALE GENOMIC DNA]</scope>
    <source>
        <strain evidence="7">cv. Morex</strain>
    </source>
</reference>
<keyword evidence="8" id="KW-1185">Reference proteome</keyword>
<organism evidence="7 8">
    <name type="scientific">Hordeum vulgare subsp. vulgare</name>
    <name type="common">Domesticated barley</name>
    <dbReference type="NCBI Taxonomy" id="112509"/>
    <lineage>
        <taxon>Eukaryota</taxon>
        <taxon>Viridiplantae</taxon>
        <taxon>Streptophyta</taxon>
        <taxon>Embryophyta</taxon>
        <taxon>Tracheophyta</taxon>
        <taxon>Spermatophyta</taxon>
        <taxon>Magnoliopsida</taxon>
        <taxon>Liliopsida</taxon>
        <taxon>Poales</taxon>
        <taxon>Poaceae</taxon>
        <taxon>BOP clade</taxon>
        <taxon>Pooideae</taxon>
        <taxon>Triticodae</taxon>
        <taxon>Triticeae</taxon>
        <taxon>Hordeinae</taxon>
        <taxon>Hordeum</taxon>
    </lineage>
</organism>
<protein>
    <submittedName>
        <fullName evidence="7">Uncharacterized protein</fullName>
    </submittedName>
</protein>
<feature type="binding site" evidence="6">
    <location>
        <position position="589"/>
    </location>
    <ligand>
        <name>Fe cation</name>
        <dbReference type="ChEBI" id="CHEBI:24875"/>
        <note>catalytic</note>
    </ligand>
</feature>
<dbReference type="OMA" id="IGVTKMY"/>
<dbReference type="RefSeq" id="XP_044978456.1">
    <property type="nucleotide sequence ID" value="XM_045122521.1"/>
</dbReference>
<dbReference type="Proteomes" id="UP000011116">
    <property type="component" value="Chromosome 3H"/>
</dbReference>
<evidence type="ECO:0000256" key="3">
    <source>
        <dbReference type="ARBA" id="ARBA00022946"/>
    </source>
</evidence>
<feature type="binding site" evidence="6">
    <location>
        <position position="322"/>
    </location>
    <ligand>
        <name>Fe cation</name>
        <dbReference type="ChEBI" id="CHEBI:24875"/>
        <note>catalytic</note>
    </ligand>
</feature>
<dbReference type="SMR" id="A0A8I6XDN1"/>
<dbReference type="OrthoDB" id="1069523at2759"/>
<evidence type="ECO:0000256" key="2">
    <source>
        <dbReference type="ARBA" id="ARBA00022723"/>
    </source>
</evidence>
<dbReference type="PANTHER" id="PTHR10543:SF83">
    <property type="entry name" value="OS08G0371608 PROTEIN"/>
    <property type="match status" value="1"/>
</dbReference>
<sequence>MVALASTYIQPPPHICRCSSSSRRSPPITRPNATRFSTHIKTTPYLKELQRHLTVRLGEASDAMSNAYKALLDAFVESTFTFSDQLLRPTESNFAPVDEVGERIKIMEIEGTIPADFPEGVYIRNGSNPLFGALHTVSSIFGQTEDIWVEGEGMLHALYFSRSSVDGTAAWSLSYGNRYVQSDSYTVENARRRPCFLSVTKGNRLAMLAASLLNMLRFGKVMRSMSNTSVFMHAGRVFAAAENDIPHELNLQSLDTIASWSIGGDWILPFTAHPKVVPESGELVISGINIMKPYLTIGLVSEDGMKLEQMVDLKLDRCTFCHEIGITKMYNIIMDMPLTLSASRILRAAPLMEYEKESYARIGVMPRNGDAESVIWFDVEPFCTMHLVNCFEEGDEVVVRGFRVPASIIMGPMLQHNKVSGDQEMNEEYFSRLYEWRLNLKSKAVAGEWLTGTDVAMEFPVINDKYVGLHHRYAYAQVVNVEGSMAGGCGTVRPKFGGFAKLYLDQEIKESCGDSIHVEYHHLETNQFCSGAIFVAKEDALHEDDGWIISFVHDEGTNISQAHIIDARRFESGPVAKITLPQRVPYGFHGAFVSKT</sequence>
<dbReference type="Gramene" id="HORVU.MOREX.r2.3HG0267820.1">
    <property type="protein sequence ID" value="HORVU.MOREX.r2.3HG0267820.1"/>
    <property type="gene ID" value="HORVU.MOREX.r2.3HG0267820"/>
</dbReference>
<dbReference type="GO" id="GO:0016121">
    <property type="term" value="P:carotene catabolic process"/>
    <property type="evidence" value="ECO:0000318"/>
    <property type="project" value="GO_Central"/>
</dbReference>
<evidence type="ECO:0000313" key="8">
    <source>
        <dbReference type="Proteomes" id="UP000011116"/>
    </source>
</evidence>
<comment type="cofactor">
    <cofactor evidence="6">
        <name>Fe(2+)</name>
        <dbReference type="ChEBI" id="CHEBI:29033"/>
    </cofactor>
    <text evidence="6">Binds 1 Fe(2+) ion per subunit.</text>
</comment>
<keyword evidence="4" id="KW-0560">Oxidoreductase</keyword>